<dbReference type="RefSeq" id="WP_184209791.1">
    <property type="nucleotide sequence ID" value="NZ_JACHIF010000006.1"/>
</dbReference>
<feature type="transmembrane region" description="Helical" evidence="1">
    <location>
        <begin position="30"/>
        <end position="48"/>
    </location>
</feature>
<evidence type="ECO:0000256" key="1">
    <source>
        <dbReference type="SAM" id="Phobius"/>
    </source>
</evidence>
<keyword evidence="1" id="KW-0812">Transmembrane</keyword>
<evidence type="ECO:0000313" key="2">
    <source>
        <dbReference type="EMBL" id="MBB5038724.1"/>
    </source>
</evidence>
<evidence type="ECO:0000313" key="3">
    <source>
        <dbReference type="Proteomes" id="UP000534294"/>
    </source>
</evidence>
<dbReference type="Proteomes" id="UP000534294">
    <property type="component" value="Unassembled WGS sequence"/>
</dbReference>
<keyword evidence="1" id="KW-1133">Transmembrane helix</keyword>
<name>A0A7W7YM92_9BACT</name>
<dbReference type="AlphaFoldDB" id="A0A7W7YM92"/>
<comment type="caution">
    <text evidence="2">The sequence shown here is derived from an EMBL/GenBank/DDBJ whole genome shotgun (WGS) entry which is preliminary data.</text>
</comment>
<accession>A0A7W7YM92</accession>
<protein>
    <submittedName>
        <fullName evidence="2">O-antigen/teichoic acid export membrane protein</fullName>
    </submittedName>
</protein>
<reference evidence="2 3" key="1">
    <citation type="submission" date="2020-08" db="EMBL/GenBank/DDBJ databases">
        <title>Genomic Encyclopedia of Type Strains, Phase IV (KMG-IV): sequencing the most valuable type-strain genomes for metagenomic binning, comparative biology and taxonomic classification.</title>
        <authorList>
            <person name="Goeker M."/>
        </authorList>
    </citation>
    <scope>NUCLEOTIDE SEQUENCE [LARGE SCALE GENOMIC DNA]</scope>
    <source>
        <strain evidence="2 3">DSM 12251</strain>
    </source>
</reference>
<dbReference type="EMBL" id="JACHIF010000006">
    <property type="protein sequence ID" value="MBB5038724.1"/>
    <property type="molecule type" value="Genomic_DNA"/>
</dbReference>
<gene>
    <name evidence="2" type="ORF">HNQ64_002989</name>
</gene>
<feature type="transmembrane region" description="Helical" evidence="1">
    <location>
        <begin position="55"/>
        <end position="75"/>
    </location>
</feature>
<sequence>MTIDILLCIILPISLLIGFRTGKESAAKNASSIAIGVITFLAFSLFAGKDSGIDGSIVFGAVFVALIVGGLGVVVREKWDDRKGKTSSAKDDK</sequence>
<keyword evidence="3" id="KW-1185">Reference proteome</keyword>
<keyword evidence="1" id="KW-0472">Membrane</keyword>
<organism evidence="2 3">
    <name type="scientific">Prosthecobacter dejongeii</name>
    <dbReference type="NCBI Taxonomy" id="48465"/>
    <lineage>
        <taxon>Bacteria</taxon>
        <taxon>Pseudomonadati</taxon>
        <taxon>Verrucomicrobiota</taxon>
        <taxon>Verrucomicrobiia</taxon>
        <taxon>Verrucomicrobiales</taxon>
        <taxon>Verrucomicrobiaceae</taxon>
        <taxon>Prosthecobacter</taxon>
    </lineage>
</organism>
<proteinExistence type="predicted"/>